<dbReference type="SUPFAM" id="SSF56601">
    <property type="entry name" value="beta-lactamase/transpeptidase-like"/>
    <property type="match status" value="1"/>
</dbReference>
<protein>
    <submittedName>
        <fullName evidence="6">Beta-lactamase/transpeptidase-like protein</fullName>
    </submittedName>
</protein>
<evidence type="ECO:0000259" key="4">
    <source>
        <dbReference type="Pfam" id="PF00144"/>
    </source>
</evidence>
<dbReference type="InterPro" id="IPR001466">
    <property type="entry name" value="Beta-lactam-related"/>
</dbReference>
<dbReference type="AlphaFoldDB" id="A0A6A6J1K2"/>
<feature type="coiled-coil region" evidence="2">
    <location>
        <begin position="714"/>
        <end position="741"/>
    </location>
</feature>
<dbReference type="Pfam" id="PF11954">
    <property type="entry name" value="DUF3471"/>
    <property type="match status" value="1"/>
</dbReference>
<feature type="transmembrane region" description="Helical" evidence="3">
    <location>
        <begin position="78"/>
        <end position="98"/>
    </location>
</feature>
<sequence>MDNKAESRNTTLSGSKHYLLVTAILGAFLMKELVAEGAAQHPVRYEVVGSMRNITAQAIEPLSPTINVLVAIPVRSTYSWKVAMINAVMGALAMYYVLANGRLDYIKSACIEAQELDIPSERLEDESTVSRPSDNTLEDEEVARESARESAIAAVTQSESDDSKIVIAEATPETEIEEQLEEEAASSLEGAGEEILELEDLDQLGEYLYSQSADPTPSVRPGLSLLYTSEKRRRSSGGSFGYAPCAPVPDISLLISGHHTAHLSRRLAATSGLIFKSSMASDLRHIHNSIHRARSVIDGIRKISGAPGLTVAVIHHGITIHEDYFGYRDVHSQLPVNGNTIFHVASLTKAITAAAVGILVDRGDLRWETPVDEILPFNKTTCPEKSKLSVIDFLSHRTGTTWADALYLQSNNAILLPKEESLRTFEYLPVVASPRTRFLYNNHAYNIPGLLIEAVSKQSYGDFVKQSIFRPLGMSRTYTRQPDDTNVAIPYNILRDGTPFRIPFSEASDSTMMFSGISVRTTVSDLLRLYHAFLVALRPLVPGGLSLSTSKSRGLATLSQKLSDVLFGHGCSSSLRDITCTMNEPTACPSVIKQTAQLCCPRIARNTESLFEQTHSLGWNRTQLPGKLDFGWNSSMVKSMPLFGGKFPGKLAIWHGGNMPGTTAAVILLPETQTAVIVLQNSLGLCDAADLTAQLLVDCIFAGKPQNDYAALASEAAMNGAERMEKVAARLEEERERGTTHRPLHDYVGMYENSIQNWTIEIGIDVDCQLFLRFQKRTDEQYVLRHYHHDVFVWNLTYDEMVKRAQYCRPHAFYRIHFEAADCGSVTRLRWHHDPNVAEGEVFTKRNA</sequence>
<keyword evidence="2" id="KW-0175">Coiled coil</keyword>
<evidence type="ECO:0000256" key="1">
    <source>
        <dbReference type="ARBA" id="ARBA00038215"/>
    </source>
</evidence>
<dbReference type="InterPro" id="IPR050491">
    <property type="entry name" value="AmpC-like"/>
</dbReference>
<evidence type="ECO:0000256" key="3">
    <source>
        <dbReference type="SAM" id="Phobius"/>
    </source>
</evidence>
<accession>A0A6A6J1K2</accession>
<dbReference type="InterPro" id="IPR012338">
    <property type="entry name" value="Beta-lactam/transpept-like"/>
</dbReference>
<dbReference type="PANTHER" id="PTHR46825">
    <property type="entry name" value="D-ALANYL-D-ALANINE-CARBOXYPEPTIDASE/ENDOPEPTIDASE AMPH"/>
    <property type="match status" value="1"/>
</dbReference>
<keyword evidence="7" id="KW-1185">Reference proteome</keyword>
<dbReference type="Proteomes" id="UP000800094">
    <property type="component" value="Unassembled WGS sequence"/>
</dbReference>
<evidence type="ECO:0000259" key="5">
    <source>
        <dbReference type="Pfam" id="PF11954"/>
    </source>
</evidence>
<dbReference type="InterPro" id="IPR021860">
    <property type="entry name" value="Peptidase_S12_Pab87-rel_C"/>
</dbReference>
<dbReference type="OrthoDB" id="5946976at2759"/>
<gene>
    <name evidence="6" type="ORF">BU26DRAFT_557983</name>
</gene>
<keyword evidence="3" id="KW-0812">Transmembrane</keyword>
<dbReference type="Gene3D" id="3.40.710.10">
    <property type="entry name" value="DD-peptidase/beta-lactamase superfamily"/>
    <property type="match status" value="1"/>
</dbReference>
<feature type="domain" description="Peptidase S12 Pab87-related C-terminal" evidence="5">
    <location>
        <begin position="736"/>
        <end position="837"/>
    </location>
</feature>
<dbReference type="EMBL" id="ML987189">
    <property type="protein sequence ID" value="KAF2256536.1"/>
    <property type="molecule type" value="Genomic_DNA"/>
</dbReference>
<reference evidence="6" key="1">
    <citation type="journal article" date="2020" name="Stud. Mycol.">
        <title>101 Dothideomycetes genomes: a test case for predicting lifestyles and emergence of pathogens.</title>
        <authorList>
            <person name="Haridas S."/>
            <person name="Albert R."/>
            <person name="Binder M."/>
            <person name="Bloem J."/>
            <person name="Labutti K."/>
            <person name="Salamov A."/>
            <person name="Andreopoulos B."/>
            <person name="Baker S."/>
            <person name="Barry K."/>
            <person name="Bills G."/>
            <person name="Bluhm B."/>
            <person name="Cannon C."/>
            <person name="Castanera R."/>
            <person name="Culley D."/>
            <person name="Daum C."/>
            <person name="Ezra D."/>
            <person name="Gonzalez J."/>
            <person name="Henrissat B."/>
            <person name="Kuo A."/>
            <person name="Liang C."/>
            <person name="Lipzen A."/>
            <person name="Lutzoni F."/>
            <person name="Magnuson J."/>
            <person name="Mondo S."/>
            <person name="Nolan M."/>
            <person name="Ohm R."/>
            <person name="Pangilinan J."/>
            <person name="Park H.-J."/>
            <person name="Ramirez L."/>
            <person name="Alfaro M."/>
            <person name="Sun H."/>
            <person name="Tritt A."/>
            <person name="Yoshinaga Y."/>
            <person name="Zwiers L.-H."/>
            <person name="Turgeon B."/>
            <person name="Goodwin S."/>
            <person name="Spatafora J."/>
            <person name="Crous P."/>
            <person name="Grigoriev I."/>
        </authorList>
    </citation>
    <scope>NUCLEOTIDE SEQUENCE</scope>
    <source>
        <strain evidence="6">CBS 122368</strain>
    </source>
</reference>
<keyword evidence="3" id="KW-0472">Membrane</keyword>
<feature type="domain" description="Beta-lactamase-related" evidence="4">
    <location>
        <begin position="296"/>
        <end position="548"/>
    </location>
</feature>
<dbReference type="GeneID" id="54585847"/>
<comment type="similarity">
    <text evidence="1">Belongs to the peptidase S12 family.</text>
</comment>
<dbReference type="Pfam" id="PF00144">
    <property type="entry name" value="Beta-lactamase"/>
    <property type="match status" value="1"/>
</dbReference>
<dbReference type="Gene3D" id="2.40.128.600">
    <property type="match status" value="1"/>
</dbReference>
<evidence type="ECO:0000256" key="2">
    <source>
        <dbReference type="SAM" id="Coils"/>
    </source>
</evidence>
<evidence type="ECO:0000313" key="7">
    <source>
        <dbReference type="Proteomes" id="UP000800094"/>
    </source>
</evidence>
<evidence type="ECO:0000313" key="6">
    <source>
        <dbReference type="EMBL" id="KAF2256536.1"/>
    </source>
</evidence>
<organism evidence="6 7">
    <name type="scientific">Trematosphaeria pertusa</name>
    <dbReference type="NCBI Taxonomy" id="390896"/>
    <lineage>
        <taxon>Eukaryota</taxon>
        <taxon>Fungi</taxon>
        <taxon>Dikarya</taxon>
        <taxon>Ascomycota</taxon>
        <taxon>Pezizomycotina</taxon>
        <taxon>Dothideomycetes</taxon>
        <taxon>Pleosporomycetidae</taxon>
        <taxon>Pleosporales</taxon>
        <taxon>Massarineae</taxon>
        <taxon>Trematosphaeriaceae</taxon>
        <taxon>Trematosphaeria</taxon>
    </lineage>
</organism>
<dbReference type="RefSeq" id="XP_033691540.1">
    <property type="nucleotide sequence ID" value="XM_033832517.1"/>
</dbReference>
<keyword evidence="3" id="KW-1133">Transmembrane helix</keyword>
<proteinExistence type="inferred from homology"/>
<dbReference type="PANTHER" id="PTHR46825:SF14">
    <property type="entry name" value="BETA-LACTAMASE-RELATED DOMAIN-CONTAINING PROTEIN"/>
    <property type="match status" value="1"/>
</dbReference>
<name>A0A6A6J1K2_9PLEO</name>